<evidence type="ECO:0000313" key="2">
    <source>
        <dbReference type="Proteomes" id="UP000241474"/>
    </source>
</evidence>
<dbReference type="SMART" id="SM00320">
    <property type="entry name" value="WD40"/>
    <property type="match status" value="2"/>
</dbReference>
<dbReference type="Proteomes" id="UP000241474">
    <property type="component" value="Segment"/>
</dbReference>
<proteinExistence type="predicted"/>
<name>A0A0G2Y5U1_MIMIV</name>
<organismHost>
    <name type="scientific">Acanthamoeba polyphaga</name>
    <name type="common">Amoeba</name>
    <dbReference type="NCBI Taxonomy" id="5757"/>
</organismHost>
<sequence>MDPNSIEIELSDDDRVISFHANRQNLINISEYFKILLTKFNLHDKQQIPIKVPNAFVAYDIIVELTENTESNIGNLPEWEHYLEKLKFMDYVGLSTEMIRSIDTTNIVVPKSNFESLIKLYEQLGYNSSLIPLIKNSFQKDNTNILIEPHVAKKLLNVSESKIIYAGYKRRGLHVINYCDYIDRKIIHTFDKHNDFISFLSYSKWNHDASMEQYINSIAISPNKKYIALATTCGLIIYNLIDKTHHDTIQTNQNINFVDFNYSSTNIFYRKRKWIGTNGSNKVGIYNLETSKEISIGIDNLRNYHSKLSSTGTDLCILSKNLLVMCDNSNRIVVINYALDKIIKILDSCIYLKNNDNTDTVFLFPSSNKKYLGHLIVNYKKIYVQKSDTYTLFVYYIDSKRQDLQYVIEHTGSAPVHIDISNKLVVIGDCTGFFSIYKYKSGKIVFRNKIKSHNSCVTSIAISSNNKMILTAGLDGLLKLWNSKTLNLIDSYYHGCEYVDFISFTSEFGLDFDNFLRKSIFNKSIQ</sequence>
<organism evidence="1 2">
    <name type="scientific">Acanthamoeba polyphaga mimivirus</name>
    <name type="common">APMV</name>
    <dbReference type="NCBI Taxonomy" id="212035"/>
    <lineage>
        <taxon>Viruses</taxon>
        <taxon>Varidnaviria</taxon>
        <taxon>Bamfordvirae</taxon>
        <taxon>Nucleocytoviricota</taxon>
        <taxon>Megaviricetes</taxon>
        <taxon>Imitervirales</taxon>
        <taxon>Mimiviridae</taxon>
        <taxon>Megamimivirinae</taxon>
        <taxon>Mimivirus</taxon>
        <taxon>Mimivirus bradfordmassiliense</taxon>
    </lineage>
</organism>
<dbReference type="InterPro" id="IPR001680">
    <property type="entry name" value="WD40_rpt"/>
</dbReference>
<dbReference type="InterPro" id="IPR015943">
    <property type="entry name" value="WD40/YVTN_repeat-like_dom_sf"/>
</dbReference>
<protein>
    <submittedName>
        <fullName evidence="1">WD-repeat family protein</fullName>
    </submittedName>
</protein>
<dbReference type="SUPFAM" id="SSF50978">
    <property type="entry name" value="WD40 repeat-like"/>
    <property type="match status" value="1"/>
</dbReference>
<dbReference type="Pfam" id="PF00400">
    <property type="entry name" value="WD40"/>
    <property type="match status" value="1"/>
</dbReference>
<dbReference type="EMBL" id="KM982401">
    <property type="protein sequence ID" value="AKI79112.1"/>
    <property type="molecule type" value="Genomic_DNA"/>
</dbReference>
<dbReference type="Gene3D" id="2.130.10.10">
    <property type="entry name" value="YVTN repeat-like/Quinoprotein amine dehydrogenase"/>
    <property type="match status" value="2"/>
</dbReference>
<dbReference type="InterPro" id="IPR036322">
    <property type="entry name" value="WD40_repeat_dom_sf"/>
</dbReference>
<dbReference type="PROSITE" id="PS50082">
    <property type="entry name" value="WD_REPEATS_2"/>
    <property type="match status" value="1"/>
</dbReference>
<accession>A0A0G2Y5U1</accession>
<evidence type="ECO:0000313" key="1">
    <source>
        <dbReference type="EMBL" id="AKI79112.1"/>
    </source>
</evidence>
<dbReference type="PROSITE" id="PS50294">
    <property type="entry name" value="WD_REPEATS_REGION"/>
    <property type="match status" value="1"/>
</dbReference>
<reference evidence="1 2" key="1">
    <citation type="submission" date="2014-10" db="EMBL/GenBank/DDBJ databases">
        <title>Pan-genome analysis of Brazilian lineage A amoebal mimiviruses.</title>
        <authorList>
            <person name="Assis F.L."/>
            <person name="Abrahao J.S."/>
            <person name="Kroon E.G."/>
            <person name="Dornas F.P."/>
            <person name="Andrade K.R."/>
            <person name="Borato P.V.M."/>
            <person name="Pilotto M.R."/>
            <person name="Benamar S."/>
            <person name="LaScola B."/>
            <person name="Colson P."/>
        </authorList>
    </citation>
    <scope>NUCLEOTIDE SEQUENCE [LARGE SCALE GENOMIC DNA]</scope>
    <source>
        <strain evidence="1 2">Oyster</strain>
    </source>
</reference>